<gene>
    <name evidence="2" type="ordered locus">Desac_2128</name>
</gene>
<evidence type="ECO:0000313" key="2">
    <source>
        <dbReference type="EMBL" id="AEB09957.1"/>
    </source>
</evidence>
<accession>F2NK13</accession>
<dbReference type="EMBL" id="CP002629">
    <property type="protein sequence ID" value="AEB09957.1"/>
    <property type="molecule type" value="Genomic_DNA"/>
</dbReference>
<name>F2NK13_DESAR</name>
<sequence length="232" mass="25221">MKKCLVYVLWLTLLTVSSLYAHDTYVVKEGDAFVIIHGHDGKSDPYNPNFIKTAQAFDASGKDMAITKKPEESRVLLVTEKDPALVMFVYNTGPRVKTPEGWKNIPKSQAKDVIDSAIWIKSVKQIKQWNDRFGKALGGKMEIVPLSNPLKLKVGDKLAFLVLYDGKPLAGAAVGAKGVPKDTLKTDSNGQAEVIIKESGLNIVTAGKITPTPNSPDADKLGEIATLTFLVN</sequence>
<keyword evidence="2" id="KW-0812">Transmembrane</keyword>
<feature type="chain" id="PRO_5003282688" evidence="1">
    <location>
        <begin position="22"/>
        <end position="232"/>
    </location>
</feature>
<keyword evidence="3" id="KW-1185">Reference proteome</keyword>
<proteinExistence type="predicted"/>
<keyword evidence="2" id="KW-0472">Membrane</keyword>
<organism evidence="2 3">
    <name type="scientific">Desulfobacca acetoxidans (strain ATCC 700848 / DSM 11109 / ASRB2)</name>
    <dbReference type="NCBI Taxonomy" id="880072"/>
    <lineage>
        <taxon>Bacteria</taxon>
        <taxon>Pseudomonadati</taxon>
        <taxon>Thermodesulfobacteriota</taxon>
        <taxon>Desulfobaccia</taxon>
        <taxon>Desulfobaccales</taxon>
        <taxon>Desulfobaccaceae</taxon>
        <taxon>Desulfobacca</taxon>
    </lineage>
</organism>
<reference evidence="2 3" key="1">
    <citation type="journal article" date="2011" name="Stand. Genomic Sci.">
        <title>Complete genome sequence of the acetate-degrading sulfate reducer Desulfobacca acetoxidans type strain (ASRB2).</title>
        <authorList>
            <person name="Goker M."/>
            <person name="Teshima H."/>
            <person name="Lapidus A."/>
            <person name="Nolan M."/>
            <person name="Lucas S."/>
            <person name="Hammon N."/>
            <person name="Deshpande S."/>
            <person name="Cheng J.F."/>
            <person name="Tapia R."/>
            <person name="Han C."/>
            <person name="Goodwin L."/>
            <person name="Pitluck S."/>
            <person name="Huntemann M."/>
            <person name="Liolios K."/>
            <person name="Ivanova N."/>
            <person name="Pagani I."/>
            <person name="Mavromatis K."/>
            <person name="Ovchinikova G."/>
            <person name="Pati A."/>
            <person name="Chen A."/>
            <person name="Palaniappan K."/>
            <person name="Land M."/>
            <person name="Hauser L."/>
            <person name="Brambilla E.M."/>
            <person name="Rohde M."/>
            <person name="Spring S."/>
            <person name="Detter J.C."/>
            <person name="Woyke T."/>
            <person name="Bristow J."/>
            <person name="Eisen J.A."/>
            <person name="Markowitz V."/>
            <person name="Hugenholtz P."/>
            <person name="Kyrpides N.C."/>
            <person name="Klenk H.P."/>
        </authorList>
    </citation>
    <scope>NUCLEOTIDE SEQUENCE [LARGE SCALE GENOMIC DNA]</scope>
    <source>
        <strain evidence="3">ATCC 700848 / DSM 11109 / ASRB2</strain>
    </source>
</reference>
<keyword evidence="1" id="KW-0732">Signal</keyword>
<dbReference type="Proteomes" id="UP000000483">
    <property type="component" value="Chromosome"/>
</dbReference>
<evidence type="ECO:0000313" key="3">
    <source>
        <dbReference type="Proteomes" id="UP000000483"/>
    </source>
</evidence>
<protein>
    <submittedName>
        <fullName evidence="2">Nickel transport complex protein, NikM subunit, transmembrane</fullName>
    </submittedName>
</protein>
<dbReference type="RefSeq" id="WP_013707066.1">
    <property type="nucleotide sequence ID" value="NC_015388.1"/>
</dbReference>
<dbReference type="AlphaFoldDB" id="F2NK13"/>
<dbReference type="InterPro" id="IPR019613">
    <property type="entry name" value="DUF4198"/>
</dbReference>
<dbReference type="eggNOG" id="COG5266">
    <property type="taxonomic scope" value="Bacteria"/>
</dbReference>
<feature type="signal peptide" evidence="1">
    <location>
        <begin position="1"/>
        <end position="21"/>
    </location>
</feature>
<dbReference type="OrthoDB" id="4219at2"/>
<dbReference type="STRING" id="880072.Desac_2128"/>
<reference evidence="3" key="2">
    <citation type="submission" date="2011-03" db="EMBL/GenBank/DDBJ databases">
        <title>The complete genome of Desulfobacca acetoxidans DSM 11109.</title>
        <authorList>
            <consortium name="US DOE Joint Genome Institute (JGI-PGF)"/>
            <person name="Lucas S."/>
            <person name="Copeland A."/>
            <person name="Lapidus A."/>
            <person name="Bruce D."/>
            <person name="Goodwin L."/>
            <person name="Pitluck S."/>
            <person name="Peters L."/>
            <person name="Kyrpides N."/>
            <person name="Mavromatis K."/>
            <person name="Ivanova N."/>
            <person name="Ovchinnikova G."/>
            <person name="Teshima H."/>
            <person name="Detter J.C."/>
            <person name="Han C."/>
            <person name="Land M."/>
            <person name="Hauser L."/>
            <person name="Markowitz V."/>
            <person name="Cheng J.-F."/>
            <person name="Hugenholtz P."/>
            <person name="Woyke T."/>
            <person name="Wu D."/>
            <person name="Spring S."/>
            <person name="Schueler E."/>
            <person name="Brambilla E."/>
            <person name="Klenk H.-P."/>
            <person name="Eisen J.A."/>
        </authorList>
    </citation>
    <scope>NUCLEOTIDE SEQUENCE [LARGE SCALE GENOMIC DNA]</scope>
    <source>
        <strain evidence="3">ATCC 700848 / DSM 11109 / ASRB2</strain>
    </source>
</reference>
<dbReference type="KEGG" id="dao:Desac_2128"/>
<evidence type="ECO:0000256" key="1">
    <source>
        <dbReference type="SAM" id="SignalP"/>
    </source>
</evidence>
<dbReference type="HOGENOM" id="CLU_096093_1_0_7"/>
<dbReference type="Pfam" id="PF10670">
    <property type="entry name" value="DUF4198"/>
    <property type="match status" value="1"/>
</dbReference>